<dbReference type="AlphaFoldDB" id="A0AAW1P218"/>
<dbReference type="SUPFAM" id="SSF81383">
    <property type="entry name" value="F-box domain"/>
    <property type="match status" value="1"/>
</dbReference>
<dbReference type="Proteomes" id="UP001465755">
    <property type="component" value="Unassembled WGS sequence"/>
</dbReference>
<reference evidence="2 3" key="1">
    <citation type="journal article" date="2024" name="Nat. Commun.">
        <title>Phylogenomics reveals the evolutionary origins of lichenization in chlorophyte algae.</title>
        <authorList>
            <person name="Puginier C."/>
            <person name="Libourel C."/>
            <person name="Otte J."/>
            <person name="Skaloud P."/>
            <person name="Haon M."/>
            <person name="Grisel S."/>
            <person name="Petersen M."/>
            <person name="Berrin J.G."/>
            <person name="Delaux P.M."/>
            <person name="Dal Grande F."/>
            <person name="Keller J."/>
        </authorList>
    </citation>
    <scope>NUCLEOTIDE SEQUENCE [LARGE SCALE GENOMIC DNA]</scope>
    <source>
        <strain evidence="2 3">SAG 2036</strain>
    </source>
</reference>
<evidence type="ECO:0000313" key="2">
    <source>
        <dbReference type="EMBL" id="KAK9802613.1"/>
    </source>
</evidence>
<dbReference type="Gene3D" id="1.20.1280.50">
    <property type="match status" value="1"/>
</dbReference>
<accession>A0AAW1P218</accession>
<protein>
    <recommendedName>
        <fullName evidence="1">F-box domain-containing protein</fullName>
    </recommendedName>
</protein>
<dbReference type="EMBL" id="JALJOQ010000070">
    <property type="protein sequence ID" value="KAK9802613.1"/>
    <property type="molecule type" value="Genomic_DNA"/>
</dbReference>
<dbReference type="InterPro" id="IPR001810">
    <property type="entry name" value="F-box_dom"/>
</dbReference>
<comment type="caution">
    <text evidence="2">The sequence shown here is derived from an EMBL/GenBank/DDBJ whole genome shotgun (WGS) entry which is preliminary data.</text>
</comment>
<sequence length="131" mass="14617">MSDPKQASFLRPPAWASLPRELLTTVFCNLDQRDLSSAERCCRSWLEVLRHPQASDLWGLIQFQADSFVKRLLAIAEAEEGVDLTTLSMMLLPACKWVADRAPGITQLWLETAYFAALTTCCQHTCQGSVG</sequence>
<keyword evidence="3" id="KW-1185">Reference proteome</keyword>
<gene>
    <name evidence="2" type="ORF">WJX73_002896</name>
</gene>
<feature type="domain" description="F-box" evidence="1">
    <location>
        <begin position="12"/>
        <end position="61"/>
    </location>
</feature>
<dbReference type="Pfam" id="PF12937">
    <property type="entry name" value="F-box-like"/>
    <property type="match status" value="1"/>
</dbReference>
<organism evidence="2 3">
    <name type="scientific">Symbiochloris irregularis</name>
    <dbReference type="NCBI Taxonomy" id="706552"/>
    <lineage>
        <taxon>Eukaryota</taxon>
        <taxon>Viridiplantae</taxon>
        <taxon>Chlorophyta</taxon>
        <taxon>core chlorophytes</taxon>
        <taxon>Trebouxiophyceae</taxon>
        <taxon>Trebouxiales</taxon>
        <taxon>Trebouxiaceae</taxon>
        <taxon>Symbiochloris</taxon>
    </lineage>
</organism>
<evidence type="ECO:0000259" key="1">
    <source>
        <dbReference type="PROSITE" id="PS50181"/>
    </source>
</evidence>
<proteinExistence type="predicted"/>
<name>A0AAW1P218_9CHLO</name>
<dbReference type="InterPro" id="IPR036047">
    <property type="entry name" value="F-box-like_dom_sf"/>
</dbReference>
<evidence type="ECO:0000313" key="3">
    <source>
        <dbReference type="Proteomes" id="UP001465755"/>
    </source>
</evidence>
<dbReference type="PROSITE" id="PS50181">
    <property type="entry name" value="FBOX"/>
    <property type="match status" value="1"/>
</dbReference>